<organism evidence="5 6">
    <name type="scientific">Aphanomyces stellatus</name>
    <dbReference type="NCBI Taxonomy" id="120398"/>
    <lineage>
        <taxon>Eukaryota</taxon>
        <taxon>Sar</taxon>
        <taxon>Stramenopiles</taxon>
        <taxon>Oomycota</taxon>
        <taxon>Saprolegniomycetes</taxon>
        <taxon>Saprolegniales</taxon>
        <taxon>Verrucalvaceae</taxon>
        <taxon>Aphanomyces</taxon>
    </lineage>
</organism>
<dbReference type="AlphaFoldDB" id="A0A485KP19"/>
<evidence type="ECO:0000256" key="3">
    <source>
        <dbReference type="SAM" id="SignalP"/>
    </source>
</evidence>
<evidence type="ECO:0000256" key="2">
    <source>
        <dbReference type="SAM" id="Phobius"/>
    </source>
</evidence>
<feature type="transmembrane region" description="Helical" evidence="2">
    <location>
        <begin position="421"/>
        <end position="442"/>
    </location>
</feature>
<name>A0A485KP19_9STRA</name>
<feature type="region of interest" description="Disordered" evidence="1">
    <location>
        <begin position="449"/>
        <end position="474"/>
    </location>
</feature>
<reference evidence="4" key="2">
    <citation type="submission" date="2019-06" db="EMBL/GenBank/DDBJ databases">
        <title>Genomics analysis of Aphanomyces spp. identifies a new class of oomycete effector associated with host adaptation.</title>
        <authorList>
            <person name="Gaulin E."/>
        </authorList>
    </citation>
    <scope>NUCLEOTIDE SEQUENCE</scope>
    <source>
        <strain evidence="4">CBS 578.67</strain>
    </source>
</reference>
<dbReference type="Proteomes" id="UP000332933">
    <property type="component" value="Unassembled WGS sequence"/>
</dbReference>
<dbReference type="EMBL" id="CAADRA010005192">
    <property type="protein sequence ID" value="VFT86783.1"/>
    <property type="molecule type" value="Genomic_DNA"/>
</dbReference>
<accession>A0A485KP19</accession>
<dbReference type="EMBL" id="VJMH01005171">
    <property type="protein sequence ID" value="KAF0699529.1"/>
    <property type="molecule type" value="Genomic_DNA"/>
</dbReference>
<evidence type="ECO:0000313" key="5">
    <source>
        <dbReference type="EMBL" id="VFT86783.1"/>
    </source>
</evidence>
<protein>
    <submittedName>
        <fullName evidence="5">Aste57867_9904 protein</fullName>
    </submittedName>
</protein>
<sequence length="488" mass="52929">MKTASFLLFLVAPTTAIGCPYAVLPSDANISIVDTAICGSLFPCVVGANCSVINQDHDALYNYVGNYTGLNNWTTSLDILSANLSMAAFPERIQEISLRGAQSYIPKGFKWPASLQTITLNAYLYPHGRTFLPDSVTTITFEGGFEELSSNITWPKNLASVHFIGDDAKAATLSTKFPDTIQSMSFTGFESLTFAKEFQWPANLTTISYESIPAFFYTPVFPPSVTDVTLTTTTITLLEVLPPNVHTLTLANPLPTHETMVPNEPLQIGNLDASQLRSLKFDNCRQIANLKLGPALKYVYMGTSQIDGWLMDSTTFDALSSLTPQGNFTDSKLPANEGVEYSALSWLKGPLTITTSKATCDSNNGQLRELWPFRKPVVGPAFRANGNETENKTNFMVCVLQPSNEMLVGSNFPPAVVSTPAVKGLLVGCAAGIVLALIASVFHTMRQRHTTPNNQAKSEPPSVANKSTDDVTNEEAILDAVKPDEILC</sequence>
<dbReference type="PROSITE" id="PS51257">
    <property type="entry name" value="PROKAR_LIPOPROTEIN"/>
    <property type="match status" value="1"/>
</dbReference>
<keyword evidence="2" id="KW-0472">Membrane</keyword>
<feature type="chain" id="PRO_5036355440" evidence="3">
    <location>
        <begin position="17"/>
        <end position="488"/>
    </location>
</feature>
<reference evidence="5 6" key="1">
    <citation type="submission" date="2019-03" db="EMBL/GenBank/DDBJ databases">
        <authorList>
            <person name="Gaulin E."/>
            <person name="Dumas B."/>
        </authorList>
    </citation>
    <scope>NUCLEOTIDE SEQUENCE [LARGE SCALE GENOMIC DNA]</scope>
    <source>
        <strain evidence="5">CBS 568.67</strain>
    </source>
</reference>
<evidence type="ECO:0000256" key="1">
    <source>
        <dbReference type="SAM" id="MobiDB-lite"/>
    </source>
</evidence>
<evidence type="ECO:0000313" key="6">
    <source>
        <dbReference type="Proteomes" id="UP000332933"/>
    </source>
</evidence>
<keyword evidence="2" id="KW-0812">Transmembrane</keyword>
<feature type="signal peptide" evidence="3">
    <location>
        <begin position="1"/>
        <end position="16"/>
    </location>
</feature>
<gene>
    <name evidence="5" type="primary">Aste57867_9904</name>
    <name evidence="4" type="ORF">As57867_009865</name>
    <name evidence="5" type="ORF">ASTE57867_9904</name>
</gene>
<proteinExistence type="predicted"/>
<keyword evidence="2" id="KW-1133">Transmembrane helix</keyword>
<evidence type="ECO:0000313" key="4">
    <source>
        <dbReference type="EMBL" id="KAF0699529.1"/>
    </source>
</evidence>
<keyword evidence="3" id="KW-0732">Signal</keyword>
<keyword evidence="6" id="KW-1185">Reference proteome</keyword>